<evidence type="ECO:0000256" key="4">
    <source>
        <dbReference type="ARBA" id="ARBA00023027"/>
    </source>
</evidence>
<dbReference type="Pfam" id="PF00670">
    <property type="entry name" value="AdoHcyase_NAD"/>
    <property type="match status" value="1"/>
</dbReference>
<dbReference type="GO" id="GO:0006730">
    <property type="term" value="P:one-carbon metabolic process"/>
    <property type="evidence" value="ECO:0007669"/>
    <property type="project" value="UniProtKB-UniRule"/>
</dbReference>
<feature type="binding site" evidence="5">
    <location>
        <position position="195"/>
    </location>
    <ligand>
        <name>substrate</name>
    </ligand>
</feature>
<dbReference type="GO" id="GO:0071269">
    <property type="term" value="P:L-homocysteine biosynthetic process"/>
    <property type="evidence" value="ECO:0007669"/>
    <property type="project" value="UniProtKB-UniRule"/>
</dbReference>
<dbReference type="FunFam" id="3.40.50.720:FF:000004">
    <property type="entry name" value="Adenosylhomocysteinase"/>
    <property type="match status" value="1"/>
</dbReference>
<dbReference type="Gene3D" id="3.40.50.720">
    <property type="entry name" value="NAD(P)-binding Rossmann-like Domain"/>
    <property type="match status" value="1"/>
</dbReference>
<keyword evidence="3 5" id="KW-0378">Hydrolase</keyword>
<dbReference type="SUPFAM" id="SSF51735">
    <property type="entry name" value="NAD(P)-binding Rossmann-fold domains"/>
    <property type="match status" value="1"/>
</dbReference>
<organism evidence="10 11">
    <name type="scientific">Sulfoacidibacillus ferrooxidans</name>
    <dbReference type="NCBI Taxonomy" id="2005001"/>
    <lineage>
        <taxon>Bacteria</taxon>
        <taxon>Bacillati</taxon>
        <taxon>Bacillota</taxon>
        <taxon>Bacilli</taxon>
        <taxon>Bacillales</taxon>
        <taxon>Alicyclobacillaceae</taxon>
        <taxon>Sulfoacidibacillus</taxon>
    </lineage>
</organism>
<feature type="binding site" evidence="6">
    <location>
        <begin position="227"/>
        <end position="232"/>
    </location>
    <ligand>
        <name>NAD(+)</name>
        <dbReference type="ChEBI" id="CHEBI:57540"/>
    </ligand>
</feature>
<dbReference type="CDD" id="cd00401">
    <property type="entry name" value="SAHH"/>
    <property type="match status" value="1"/>
</dbReference>
<evidence type="ECO:0000256" key="5">
    <source>
        <dbReference type="HAMAP-Rule" id="MF_00563"/>
    </source>
</evidence>
<keyword evidence="11" id="KW-1185">Reference proteome</keyword>
<dbReference type="InterPro" id="IPR036291">
    <property type="entry name" value="NAD(P)-bd_dom_sf"/>
</dbReference>
<feature type="binding site" evidence="5 6">
    <location>
        <position position="351"/>
    </location>
    <ligand>
        <name>NAD(+)</name>
        <dbReference type="ChEBI" id="CHEBI:57540"/>
    </ligand>
</feature>
<feature type="binding site" evidence="5">
    <location>
        <begin position="225"/>
        <end position="230"/>
    </location>
    <ligand>
        <name>NAD(+)</name>
        <dbReference type="ChEBI" id="CHEBI:57540"/>
    </ligand>
</feature>
<comment type="caution">
    <text evidence="10">The sequence shown here is derived from an EMBL/GenBank/DDBJ whole genome shotgun (WGS) entry which is preliminary data.</text>
</comment>
<feature type="binding site" evidence="5 6">
    <location>
        <begin position="162"/>
        <end position="164"/>
    </location>
    <ligand>
        <name>NAD(+)</name>
        <dbReference type="ChEBI" id="CHEBI:57540"/>
    </ligand>
</feature>
<dbReference type="InterPro" id="IPR000043">
    <property type="entry name" value="Adenosylhomocysteinase-like"/>
</dbReference>
<keyword evidence="5" id="KW-0963">Cytoplasm</keyword>
<evidence type="ECO:0000256" key="3">
    <source>
        <dbReference type="ARBA" id="ARBA00022801"/>
    </source>
</evidence>
<evidence type="ECO:0000259" key="9">
    <source>
        <dbReference type="SMART" id="SM00997"/>
    </source>
</evidence>
<comment type="function">
    <text evidence="5">May play a key role in the regulation of the intracellular concentration of adenosylhomocysteine.</text>
</comment>
<evidence type="ECO:0000256" key="8">
    <source>
        <dbReference type="RuleBase" id="RU004166"/>
    </source>
</evidence>
<dbReference type="HAMAP" id="MF_00563">
    <property type="entry name" value="AdoHcyase"/>
    <property type="match status" value="1"/>
</dbReference>
<proteinExistence type="inferred from homology"/>
<dbReference type="PROSITE" id="PS00738">
    <property type="entry name" value="ADOHCYASE_1"/>
    <property type="match status" value="1"/>
</dbReference>
<dbReference type="GO" id="GO:0033353">
    <property type="term" value="P:S-adenosylmethionine cycle"/>
    <property type="evidence" value="ECO:0007669"/>
    <property type="project" value="TreeGrafter"/>
</dbReference>
<gene>
    <name evidence="5 10" type="primary">ahcY</name>
    <name evidence="10" type="ORF">MM817_02009</name>
</gene>
<dbReference type="AlphaFoldDB" id="A0A9X1VCP9"/>
<evidence type="ECO:0000256" key="7">
    <source>
        <dbReference type="RuleBase" id="RU000548"/>
    </source>
</evidence>
<name>A0A9X1VCP9_9BACL</name>
<evidence type="ECO:0000313" key="10">
    <source>
        <dbReference type="EMBL" id="MCI0183718.1"/>
    </source>
</evidence>
<dbReference type="RefSeq" id="WP_241714353.1">
    <property type="nucleotide sequence ID" value="NZ_JALBUF010000006.1"/>
</dbReference>
<dbReference type="EC" id="3.13.2.1" evidence="5"/>
<feature type="binding site" evidence="5">
    <location>
        <position position="191"/>
    </location>
    <ligand>
        <name>substrate</name>
    </ligand>
</feature>
<dbReference type="GO" id="GO:0005829">
    <property type="term" value="C:cytosol"/>
    <property type="evidence" value="ECO:0007669"/>
    <property type="project" value="TreeGrafter"/>
</dbReference>
<keyword evidence="2 5" id="KW-0554">One-carbon metabolism</keyword>
<dbReference type="GO" id="GO:0004013">
    <property type="term" value="F:adenosylhomocysteinase activity"/>
    <property type="evidence" value="ECO:0007669"/>
    <property type="project" value="UniProtKB-UniRule"/>
</dbReference>
<comment type="caution">
    <text evidence="5">Lacks conserved residue(s) required for the propagation of feature annotation.</text>
</comment>
<feature type="binding site" evidence="5">
    <location>
        <position position="136"/>
    </location>
    <ligand>
        <name>substrate</name>
    </ligand>
</feature>
<dbReference type="SUPFAM" id="SSF52283">
    <property type="entry name" value="Formate/glycerate dehydrogenase catalytic domain-like"/>
    <property type="match status" value="1"/>
</dbReference>
<feature type="binding site" evidence="5">
    <location>
        <position position="196"/>
    </location>
    <ligand>
        <name>NAD(+)</name>
        <dbReference type="ChEBI" id="CHEBI:57540"/>
    </ligand>
</feature>
<dbReference type="PROSITE" id="PS00739">
    <property type="entry name" value="ADOHCYASE_2"/>
    <property type="match status" value="1"/>
</dbReference>
<reference evidence="10" key="1">
    <citation type="submission" date="2022-03" db="EMBL/GenBank/DDBJ databases">
        <title>Draft Genome Sequence of Firmicute Strain S0AB, a Heterotrophic Iron/Sulfur-Oxidizing Extreme Acidophile.</title>
        <authorList>
            <person name="Vergara E."/>
            <person name="Pakostova E."/>
            <person name="Johnson D.B."/>
            <person name="Holmes D.S."/>
        </authorList>
    </citation>
    <scope>NUCLEOTIDE SEQUENCE</scope>
    <source>
        <strain evidence="10">S0AB</strain>
    </source>
</reference>
<comment type="similarity">
    <text evidence="1 5 8">Belongs to the adenosylhomocysteinase family.</text>
</comment>
<dbReference type="NCBIfam" id="NF004005">
    <property type="entry name" value="PRK05476.2-3"/>
    <property type="match status" value="1"/>
</dbReference>
<dbReference type="Pfam" id="PF05221">
    <property type="entry name" value="AdoHcyase"/>
    <property type="match status" value="2"/>
</dbReference>
<dbReference type="PANTHER" id="PTHR23420:SF0">
    <property type="entry name" value="ADENOSYLHOMOCYSTEINASE"/>
    <property type="match status" value="1"/>
</dbReference>
<dbReference type="InterPro" id="IPR020082">
    <property type="entry name" value="S-Ado-L-homoCys_hydrolase_CS"/>
</dbReference>
<feature type="binding site" evidence="6">
    <location>
        <position position="358"/>
    </location>
    <ligand>
        <name>NAD(+)</name>
        <dbReference type="ChEBI" id="CHEBI:57540"/>
    </ligand>
</feature>
<comment type="pathway">
    <text evidence="5 7">Amino-acid biosynthesis; L-homocysteine biosynthesis; L-homocysteine from S-adenosyl-L-homocysteine: step 1/1.</text>
</comment>
<dbReference type="InterPro" id="IPR015878">
    <property type="entry name" value="Ado_hCys_hydrolase_NAD-bd"/>
</dbReference>
<feature type="domain" description="S-adenosyl-L-homocysteine hydrolase NAD binding" evidence="9">
    <location>
        <begin position="196"/>
        <end position="357"/>
    </location>
</feature>
<dbReference type="InterPro" id="IPR042172">
    <property type="entry name" value="Adenosylhomocyst_ase-like_sf"/>
</dbReference>
<evidence type="ECO:0000313" key="11">
    <source>
        <dbReference type="Proteomes" id="UP001139263"/>
    </source>
</evidence>
<sequence length="430" mass="46907">MSHTVGTEIDVVAASRIHNYELYPDGLQKIAWVKERMPLLRSLEEQFSKEQPFAGQNVVICLHLEAKTAYLAKVVKAGGAKVAVVASNPLSTQDDVVAGLVHDGIYAYAWYGATTEEYNHHIQAALDFHPTLVIDDGGDLVSTLHRERLAQTAEIKGGCEETTTGILRLRAMEEQGVLKFPMIAVNDAYSKYLFDNRYGTGQSVWDGIMRTTNLVVAGKTAVVIGYGWCGKGVSLRAAALGAKVIVCEVDPIKALEAVMDGYAVMPMVEAAKHGDFFITVTGDKDCIVGEHFDVMKDGAILANAGHFDVEISIPALRERAVSVQVARKNVEEFKMQDGRKIYLLAEGRLVNLAAGDGHPAEVMDMTFALQALALRYVHEGSLTPGVHRLPQMLDEQVARMRLAATGVKIDELSTEQRAYLASWGHEDVAP</sequence>
<keyword evidence="4 5" id="KW-0520">NAD</keyword>
<comment type="cofactor">
    <cofactor evidence="5 6 7">
        <name>NAD(+)</name>
        <dbReference type="ChEBI" id="CHEBI:57540"/>
    </cofactor>
    <text evidence="5 6 7">Binds 1 NAD(+) per subunit.</text>
</comment>
<accession>A0A9X1VCP9</accession>
<comment type="subcellular location">
    <subcellularLocation>
        <location evidence="5">Cytoplasm</location>
    </subcellularLocation>
</comment>
<protein>
    <recommendedName>
        <fullName evidence="5">Adenosylhomocysteinase</fullName>
        <ecNumber evidence="5">3.13.2.1</ecNumber>
    </recommendedName>
    <alternativeName>
        <fullName evidence="5">S-adenosyl-L-homocysteine hydrolase</fullName>
        <shortName evidence="5">AdoHcyase</shortName>
    </alternativeName>
</protein>
<dbReference type="EMBL" id="JALBUF010000006">
    <property type="protein sequence ID" value="MCI0183718.1"/>
    <property type="molecule type" value="Genomic_DNA"/>
</dbReference>
<dbReference type="Gene3D" id="3.40.50.1480">
    <property type="entry name" value="Adenosylhomocysteinase-like"/>
    <property type="match status" value="1"/>
</dbReference>
<feature type="binding site" evidence="5 6">
    <location>
        <begin position="304"/>
        <end position="306"/>
    </location>
    <ligand>
        <name>NAD(+)</name>
        <dbReference type="ChEBI" id="CHEBI:57540"/>
    </ligand>
</feature>
<dbReference type="NCBIfam" id="TIGR00936">
    <property type="entry name" value="ahcY"/>
    <property type="match status" value="1"/>
</dbReference>
<feature type="binding site" evidence="5 6">
    <location>
        <position position="248"/>
    </location>
    <ligand>
        <name>NAD(+)</name>
        <dbReference type="ChEBI" id="CHEBI:57540"/>
    </ligand>
</feature>
<dbReference type="PANTHER" id="PTHR23420">
    <property type="entry name" value="ADENOSYLHOMOCYSTEINASE"/>
    <property type="match status" value="1"/>
</dbReference>
<feature type="binding site" evidence="5">
    <location>
        <position position="161"/>
    </location>
    <ligand>
        <name>substrate</name>
    </ligand>
</feature>
<comment type="catalytic activity">
    <reaction evidence="5 7">
        <text>S-adenosyl-L-homocysteine + H2O = L-homocysteine + adenosine</text>
        <dbReference type="Rhea" id="RHEA:21708"/>
        <dbReference type="ChEBI" id="CHEBI:15377"/>
        <dbReference type="ChEBI" id="CHEBI:16335"/>
        <dbReference type="ChEBI" id="CHEBI:57856"/>
        <dbReference type="ChEBI" id="CHEBI:58199"/>
        <dbReference type="EC" id="3.13.2.1"/>
    </reaction>
</comment>
<dbReference type="PIRSF" id="PIRSF001109">
    <property type="entry name" value="Ad_hcy_hydrolase"/>
    <property type="match status" value="1"/>
</dbReference>
<dbReference type="SMART" id="SM00996">
    <property type="entry name" value="AdoHcyase"/>
    <property type="match status" value="1"/>
</dbReference>
<evidence type="ECO:0000256" key="1">
    <source>
        <dbReference type="ARBA" id="ARBA00007122"/>
    </source>
</evidence>
<dbReference type="Proteomes" id="UP001139263">
    <property type="component" value="Unassembled WGS sequence"/>
</dbReference>
<evidence type="ECO:0000256" key="6">
    <source>
        <dbReference type="PIRSR" id="PIRSR001109-2"/>
    </source>
</evidence>
<evidence type="ECO:0000256" key="2">
    <source>
        <dbReference type="ARBA" id="ARBA00022563"/>
    </source>
</evidence>
<dbReference type="SMART" id="SM00997">
    <property type="entry name" value="AdoHcyase_NAD"/>
    <property type="match status" value="1"/>
</dbReference>